<dbReference type="PANTHER" id="PTHR44329">
    <property type="entry name" value="SERINE/THREONINE-PROTEIN KINASE TNNI3K-RELATED"/>
    <property type="match status" value="1"/>
</dbReference>
<proteinExistence type="predicted"/>
<reference evidence="4 5" key="1">
    <citation type="journal article" date="2019" name="Int. J. Syst. Evol. Microbiol.">
        <title>The Global Catalogue of Microorganisms (GCM) 10K type strain sequencing project: providing services to taxonomists for standard genome sequencing and annotation.</title>
        <authorList>
            <consortium name="The Broad Institute Genomics Platform"/>
            <consortium name="The Broad Institute Genome Sequencing Center for Infectious Disease"/>
            <person name="Wu L."/>
            <person name="Ma J."/>
        </authorList>
    </citation>
    <scope>NUCLEOTIDE SEQUENCE [LARGE SCALE GENOMIC DNA]</scope>
    <source>
        <strain evidence="4 5">JCM 3272</strain>
    </source>
</reference>
<dbReference type="InterPro" id="IPR000719">
    <property type="entry name" value="Prot_kinase_dom"/>
</dbReference>
<feature type="compositionally biased region" description="Low complexity" evidence="1">
    <location>
        <begin position="372"/>
        <end position="402"/>
    </location>
</feature>
<accession>A0ABN3I463</accession>
<feature type="compositionally biased region" description="Low complexity" evidence="1">
    <location>
        <begin position="301"/>
        <end position="328"/>
    </location>
</feature>
<dbReference type="PANTHER" id="PTHR44329:SF289">
    <property type="entry name" value="SERINE_THREONINE-PROTEIN KINASE VIK"/>
    <property type="match status" value="1"/>
</dbReference>
<dbReference type="Gene3D" id="3.30.200.20">
    <property type="entry name" value="Phosphorylase Kinase, domain 1"/>
    <property type="match status" value="1"/>
</dbReference>
<keyword evidence="2" id="KW-1133">Transmembrane helix</keyword>
<feature type="region of interest" description="Disordered" evidence="1">
    <location>
        <begin position="284"/>
        <end position="402"/>
    </location>
</feature>
<dbReference type="InterPro" id="IPR011009">
    <property type="entry name" value="Kinase-like_dom_sf"/>
</dbReference>
<name>A0ABN3I463_9ACTN</name>
<comment type="caution">
    <text evidence="4">The sequence shown here is derived from an EMBL/GenBank/DDBJ whole genome shotgun (WGS) entry which is preliminary data.</text>
</comment>
<protein>
    <recommendedName>
        <fullName evidence="3">Protein kinase domain-containing protein</fullName>
    </recommendedName>
</protein>
<dbReference type="Gene3D" id="1.10.510.10">
    <property type="entry name" value="Transferase(Phosphotransferase) domain 1"/>
    <property type="match status" value="1"/>
</dbReference>
<feature type="compositionally biased region" description="Low complexity" evidence="1">
    <location>
        <begin position="339"/>
        <end position="353"/>
    </location>
</feature>
<feature type="compositionally biased region" description="Pro residues" evidence="1">
    <location>
        <begin position="354"/>
        <end position="371"/>
    </location>
</feature>
<feature type="transmembrane region" description="Helical" evidence="2">
    <location>
        <begin position="244"/>
        <end position="267"/>
    </location>
</feature>
<keyword evidence="2" id="KW-0812">Transmembrane</keyword>
<dbReference type="SUPFAM" id="SSF56112">
    <property type="entry name" value="Protein kinase-like (PK-like)"/>
    <property type="match status" value="1"/>
</dbReference>
<evidence type="ECO:0000313" key="5">
    <source>
        <dbReference type="Proteomes" id="UP001501444"/>
    </source>
</evidence>
<dbReference type="InterPro" id="IPR051681">
    <property type="entry name" value="Ser/Thr_Kinases-Pseudokinases"/>
</dbReference>
<evidence type="ECO:0000256" key="1">
    <source>
        <dbReference type="SAM" id="MobiDB-lite"/>
    </source>
</evidence>
<evidence type="ECO:0000259" key="3">
    <source>
        <dbReference type="PROSITE" id="PS50011"/>
    </source>
</evidence>
<dbReference type="EMBL" id="BAAARV010000138">
    <property type="protein sequence ID" value="GAA2394406.1"/>
    <property type="molecule type" value="Genomic_DNA"/>
</dbReference>
<evidence type="ECO:0000313" key="4">
    <source>
        <dbReference type="EMBL" id="GAA2394406.1"/>
    </source>
</evidence>
<dbReference type="PROSITE" id="PS50011">
    <property type="entry name" value="PROTEIN_KINASE_DOM"/>
    <property type="match status" value="1"/>
</dbReference>
<feature type="domain" description="Protein kinase" evidence="3">
    <location>
        <begin position="7"/>
        <end position="273"/>
    </location>
</feature>
<organism evidence="4 5">
    <name type="scientific">Dactylosporangium salmoneum</name>
    <dbReference type="NCBI Taxonomy" id="53361"/>
    <lineage>
        <taxon>Bacteria</taxon>
        <taxon>Bacillati</taxon>
        <taxon>Actinomycetota</taxon>
        <taxon>Actinomycetes</taxon>
        <taxon>Micromonosporales</taxon>
        <taxon>Micromonosporaceae</taxon>
        <taxon>Dactylosporangium</taxon>
    </lineage>
</organism>
<gene>
    <name evidence="4" type="ORF">GCM10010170_108360</name>
</gene>
<sequence>MELEGRYRLERVIGIGATAEIWRGHDMLLERPVAVRLPRPGRHGRPEGFLAAGRMAARLTHPNVTAIYDVGVTDLPERGAVPFVVMELAEGPLLSARLDARAMTWRQAARIGAEVAAALCAAHGQWVGHGHLGPDKVLLTDVGAKVIGFGGSLSDDFDVAAHDVRALGAILTAGLAADFGSAPAALLALADRCANTESATLPDSAAVAAELALLANLAAEVPADAPSRAGAPARGRHGRTRSQWTVRVAVQMAAVAVLLLGGVAALGQTRPWFGHPPDVAAVPSNDDPCADAALDPGSCLPATAPTQPRPTTVPSRPRPTPSASTPAAGHHTAVAGVKPSTSKSPAASATPSPSDSPSPPPSTTPSDPAPSDPATSEPAPSDPATSDPAATGSAATGSAEVL</sequence>
<dbReference type="Proteomes" id="UP001501444">
    <property type="component" value="Unassembled WGS sequence"/>
</dbReference>
<keyword evidence="5" id="KW-1185">Reference proteome</keyword>
<dbReference type="RefSeq" id="WP_344620622.1">
    <property type="nucleotide sequence ID" value="NZ_BAAARV010000138.1"/>
</dbReference>
<evidence type="ECO:0000256" key="2">
    <source>
        <dbReference type="SAM" id="Phobius"/>
    </source>
</evidence>
<dbReference type="SMART" id="SM00220">
    <property type="entry name" value="S_TKc"/>
    <property type="match status" value="1"/>
</dbReference>
<keyword evidence="2" id="KW-0472">Membrane</keyword>